<protein>
    <submittedName>
        <fullName evidence="1">Uncharacterized protein</fullName>
    </submittedName>
</protein>
<reference evidence="1 2" key="1">
    <citation type="submission" date="2013-07" db="EMBL/GenBank/DDBJ databases">
        <title>Completed genome of Sphingomonas sanxanigenens NX02.</title>
        <authorList>
            <person name="Ma T."/>
            <person name="Huang H."/>
            <person name="Wu M."/>
            <person name="Li X."/>
            <person name="Li G."/>
        </authorList>
    </citation>
    <scope>NUCLEOTIDE SEQUENCE [LARGE SCALE GENOMIC DNA]</scope>
    <source>
        <strain evidence="1 2">NX02</strain>
    </source>
</reference>
<keyword evidence="2" id="KW-1185">Reference proteome</keyword>
<dbReference type="KEGG" id="ssan:NX02_05060"/>
<dbReference type="AlphaFoldDB" id="W0A8T0"/>
<dbReference type="HOGENOM" id="CLU_1843841_0_0_5"/>
<name>W0A8T0_9SPHN</name>
<dbReference type="PATRIC" id="fig|1123269.5.peg.984"/>
<dbReference type="RefSeq" id="WP_025291049.1">
    <property type="nucleotide sequence ID" value="NZ_CP006644.1"/>
</dbReference>
<gene>
    <name evidence="1" type="ORF">NX02_05060</name>
</gene>
<dbReference type="OrthoDB" id="7584696at2"/>
<dbReference type="Proteomes" id="UP000018851">
    <property type="component" value="Chromosome"/>
</dbReference>
<evidence type="ECO:0000313" key="1">
    <source>
        <dbReference type="EMBL" id="AHE52753.1"/>
    </source>
</evidence>
<dbReference type="EMBL" id="CP006644">
    <property type="protein sequence ID" value="AHE52753.1"/>
    <property type="molecule type" value="Genomic_DNA"/>
</dbReference>
<accession>W0A8T0</accession>
<sequence>MLFAATPAAAREYYYFYRANTAREAYIADREACERLAGGVDRRAGPMVYMPYNRNLTGAQNGLAQGIAGLFIGLMSGGETRRTMSVVERTCMADKGYARYEVDKQVVKDIEKLDDVDARVERYFALATADTPTGKRMKE</sequence>
<organism evidence="1 2">
    <name type="scientific">Sphingomonas sanxanigenens DSM 19645 = NX02</name>
    <dbReference type="NCBI Taxonomy" id="1123269"/>
    <lineage>
        <taxon>Bacteria</taxon>
        <taxon>Pseudomonadati</taxon>
        <taxon>Pseudomonadota</taxon>
        <taxon>Alphaproteobacteria</taxon>
        <taxon>Sphingomonadales</taxon>
        <taxon>Sphingomonadaceae</taxon>
        <taxon>Sphingomonas</taxon>
    </lineage>
</organism>
<dbReference type="STRING" id="1123269.NX02_05060"/>
<evidence type="ECO:0000313" key="2">
    <source>
        <dbReference type="Proteomes" id="UP000018851"/>
    </source>
</evidence>
<proteinExistence type="predicted"/>